<evidence type="ECO:0000256" key="1">
    <source>
        <dbReference type="ARBA" id="ARBA00004167"/>
    </source>
</evidence>
<evidence type="ECO:0000256" key="2">
    <source>
        <dbReference type="ARBA" id="ARBA00022692"/>
    </source>
</evidence>
<name>A0ABD2J050_HETSC</name>
<dbReference type="Proteomes" id="UP001620645">
    <property type="component" value="Unassembled WGS sequence"/>
</dbReference>
<dbReference type="InterPro" id="IPR013083">
    <property type="entry name" value="Znf_RING/FYVE/PHD"/>
</dbReference>
<accession>A0ABD2J050</accession>
<evidence type="ECO:0000313" key="13">
    <source>
        <dbReference type="Proteomes" id="UP001620645"/>
    </source>
</evidence>
<dbReference type="SUPFAM" id="SSF57850">
    <property type="entry name" value="RING/U-box"/>
    <property type="match status" value="1"/>
</dbReference>
<protein>
    <recommendedName>
        <fullName evidence="11">RING-type domain-containing protein</fullName>
    </recommendedName>
</protein>
<dbReference type="InterPro" id="IPR001841">
    <property type="entry name" value="Znf_RING"/>
</dbReference>
<evidence type="ECO:0000256" key="8">
    <source>
        <dbReference type="PROSITE-ProRule" id="PRU00175"/>
    </source>
</evidence>
<dbReference type="AlphaFoldDB" id="A0ABD2J050"/>
<evidence type="ECO:0000256" key="3">
    <source>
        <dbReference type="ARBA" id="ARBA00022723"/>
    </source>
</evidence>
<dbReference type="PANTHER" id="PTHR47168">
    <property type="entry name" value="RING ZINC FINGER DOMAIN SUPERFAMILY PROTEIN-RELATED"/>
    <property type="match status" value="1"/>
</dbReference>
<feature type="domain" description="RING-type" evidence="11">
    <location>
        <begin position="261"/>
        <end position="303"/>
    </location>
</feature>
<keyword evidence="4 8" id="KW-0863">Zinc-finger</keyword>
<dbReference type="Pfam" id="PF02225">
    <property type="entry name" value="PA"/>
    <property type="match status" value="1"/>
</dbReference>
<dbReference type="Gene3D" id="3.50.30.30">
    <property type="match status" value="1"/>
</dbReference>
<keyword evidence="13" id="KW-1185">Reference proteome</keyword>
<keyword evidence="3" id="KW-0479">Metal-binding</keyword>
<feature type="region of interest" description="Disordered" evidence="9">
    <location>
        <begin position="523"/>
        <end position="564"/>
    </location>
</feature>
<dbReference type="InterPro" id="IPR003137">
    <property type="entry name" value="PA_domain"/>
</dbReference>
<organism evidence="12 13">
    <name type="scientific">Heterodera schachtii</name>
    <name type="common">Sugarbeet cyst nematode worm</name>
    <name type="synonym">Tylenchus schachtii</name>
    <dbReference type="NCBI Taxonomy" id="97005"/>
    <lineage>
        <taxon>Eukaryota</taxon>
        <taxon>Metazoa</taxon>
        <taxon>Ecdysozoa</taxon>
        <taxon>Nematoda</taxon>
        <taxon>Chromadorea</taxon>
        <taxon>Rhabditida</taxon>
        <taxon>Tylenchina</taxon>
        <taxon>Tylenchomorpha</taxon>
        <taxon>Tylenchoidea</taxon>
        <taxon>Heteroderidae</taxon>
        <taxon>Heteroderinae</taxon>
        <taxon>Heterodera</taxon>
    </lineage>
</organism>
<dbReference type="CDD" id="cd16796">
    <property type="entry name" value="RING-H2_RNF13"/>
    <property type="match status" value="1"/>
</dbReference>
<evidence type="ECO:0000256" key="6">
    <source>
        <dbReference type="ARBA" id="ARBA00022989"/>
    </source>
</evidence>
<dbReference type="PANTHER" id="PTHR47168:SF1">
    <property type="entry name" value="OS02G0798600 PROTEIN"/>
    <property type="match status" value="1"/>
</dbReference>
<feature type="transmembrane region" description="Helical" evidence="10">
    <location>
        <begin position="204"/>
        <end position="228"/>
    </location>
</feature>
<keyword evidence="6 10" id="KW-1133">Transmembrane helix</keyword>
<evidence type="ECO:0000313" key="12">
    <source>
        <dbReference type="EMBL" id="KAL3085333.1"/>
    </source>
</evidence>
<dbReference type="SMART" id="SM00184">
    <property type="entry name" value="RING"/>
    <property type="match status" value="1"/>
</dbReference>
<keyword evidence="5" id="KW-0862">Zinc</keyword>
<feature type="region of interest" description="Disordered" evidence="9">
    <location>
        <begin position="429"/>
        <end position="452"/>
    </location>
</feature>
<keyword evidence="7 10" id="KW-0472">Membrane</keyword>
<evidence type="ECO:0000256" key="5">
    <source>
        <dbReference type="ARBA" id="ARBA00022833"/>
    </source>
</evidence>
<dbReference type="InterPro" id="IPR051653">
    <property type="entry name" value="E3_ligase_sorting_rcpt"/>
</dbReference>
<sequence>MKNAMVSASWAFQLPPIDAFLFNILFLVASFTTTTTANAQYLVEILERAQLGGHRPVVRCEATGANFGGDVISFSFGMSAIGCALPAEPAEACGNVTKPELNSTVAHCFFDFAVVPRGNCTFSEKAFFAQNAEPSGYSALILFSGKGQSPIPMSGSKYAEQVTIPVVMVNYGCMQSLLYGPYSARHGYVVTIKASPGYYDLIKYLVPFVAIVGICFVVLFISLMIRLCRERRRLARKRLPRSYLKKIPTKKYRKGDPEETCAICLEDFQEAEKLRVLPCRHAYHCKCIDPWLTKSRKVCPVCKRRVGPRNSDSSDTDETDAERTSSTTAGRAVSGGGLTAPSSAPLLSSRDNDSLLRNAQPMATTSSASGAAGLSFASDCPYPPNLPTSHGTATITTIEGSTFLRTATTNYLAHLSNIFHRRAAPPSAADTSAVLHADGNDHNNRRGTADPSNTAAQQLLLSSAALDDALATRRSVSDVQHQPLPTTTTTATASNAVPEQPLHQLVRSRWAGMRATLANMISRHQRSDGSNPPHTLLENEEDNASTTLTTASSGGGRGGEADTLSARTCDTFDDAYGGGGSSSIDGHSMTTVHSSSNRHFVSATVPPVSIVVNLSSCCNCTANNCCRCNNSNEFKQLPPPPAEGGGGEK</sequence>
<keyword evidence="2 10" id="KW-0812">Transmembrane</keyword>
<feature type="transmembrane region" description="Helical" evidence="10">
    <location>
        <begin position="20"/>
        <end position="43"/>
    </location>
</feature>
<evidence type="ECO:0000256" key="9">
    <source>
        <dbReference type="SAM" id="MobiDB-lite"/>
    </source>
</evidence>
<dbReference type="Pfam" id="PF13639">
    <property type="entry name" value="zf-RING_2"/>
    <property type="match status" value="1"/>
</dbReference>
<evidence type="ECO:0000256" key="7">
    <source>
        <dbReference type="ARBA" id="ARBA00023136"/>
    </source>
</evidence>
<feature type="region of interest" description="Disordered" evidence="9">
    <location>
        <begin position="306"/>
        <end position="351"/>
    </location>
</feature>
<dbReference type="PROSITE" id="PS50089">
    <property type="entry name" value="ZF_RING_2"/>
    <property type="match status" value="1"/>
</dbReference>
<gene>
    <name evidence="12" type="ORF">niasHS_010402</name>
</gene>
<evidence type="ECO:0000259" key="11">
    <source>
        <dbReference type="PROSITE" id="PS50089"/>
    </source>
</evidence>
<proteinExistence type="predicted"/>
<evidence type="ECO:0000256" key="10">
    <source>
        <dbReference type="SAM" id="Phobius"/>
    </source>
</evidence>
<feature type="compositionally biased region" description="Basic and acidic residues" evidence="9">
    <location>
        <begin position="438"/>
        <end position="448"/>
    </location>
</feature>
<dbReference type="EMBL" id="JBICCN010000232">
    <property type="protein sequence ID" value="KAL3085333.1"/>
    <property type="molecule type" value="Genomic_DNA"/>
</dbReference>
<dbReference type="Gene3D" id="3.30.40.10">
    <property type="entry name" value="Zinc/RING finger domain, C3HC4 (zinc finger)"/>
    <property type="match status" value="1"/>
</dbReference>
<dbReference type="FunFam" id="3.30.40.10:FF:000429">
    <property type="entry name" value="E3 ubiquitin-protein ligase RNF13"/>
    <property type="match status" value="1"/>
</dbReference>
<dbReference type="GO" id="GO:0008270">
    <property type="term" value="F:zinc ion binding"/>
    <property type="evidence" value="ECO:0007669"/>
    <property type="project" value="UniProtKB-KW"/>
</dbReference>
<dbReference type="GO" id="GO:0016020">
    <property type="term" value="C:membrane"/>
    <property type="evidence" value="ECO:0007669"/>
    <property type="project" value="UniProtKB-SubCell"/>
</dbReference>
<feature type="compositionally biased region" description="Low complexity" evidence="9">
    <location>
        <begin position="340"/>
        <end position="351"/>
    </location>
</feature>
<evidence type="ECO:0000256" key="4">
    <source>
        <dbReference type="ARBA" id="ARBA00022771"/>
    </source>
</evidence>
<comment type="caution">
    <text evidence="12">The sequence shown here is derived from an EMBL/GenBank/DDBJ whole genome shotgun (WGS) entry which is preliminary data.</text>
</comment>
<reference evidence="12 13" key="1">
    <citation type="submission" date="2024-10" db="EMBL/GenBank/DDBJ databases">
        <authorList>
            <person name="Kim D."/>
        </authorList>
    </citation>
    <scope>NUCLEOTIDE SEQUENCE [LARGE SCALE GENOMIC DNA]</scope>
    <source>
        <strain evidence="12">Taebaek</strain>
    </source>
</reference>
<comment type="subcellular location">
    <subcellularLocation>
        <location evidence="1">Membrane</location>
        <topology evidence="1">Single-pass membrane protein</topology>
    </subcellularLocation>
</comment>